<proteinExistence type="predicted"/>
<reference evidence="2" key="1">
    <citation type="submission" date="2018-05" db="EMBL/GenBank/DDBJ databases">
        <authorList>
            <person name="Lanie J.A."/>
            <person name="Ng W.-L."/>
            <person name="Kazmierczak K.M."/>
            <person name="Andrzejewski T.M."/>
            <person name="Davidsen T.M."/>
            <person name="Wayne K.J."/>
            <person name="Tettelin H."/>
            <person name="Glass J.I."/>
            <person name="Rusch D."/>
            <person name="Podicherti R."/>
            <person name="Tsui H.-C.T."/>
            <person name="Winkler M.E."/>
        </authorList>
    </citation>
    <scope>NUCLEOTIDE SEQUENCE</scope>
</reference>
<keyword evidence="1" id="KW-0812">Transmembrane</keyword>
<gene>
    <name evidence="2" type="ORF">METZ01_LOCUS337635</name>
</gene>
<accession>A0A382QKG5</accession>
<dbReference type="AlphaFoldDB" id="A0A382QKG5"/>
<evidence type="ECO:0000256" key="1">
    <source>
        <dbReference type="SAM" id="Phobius"/>
    </source>
</evidence>
<feature type="transmembrane region" description="Helical" evidence="1">
    <location>
        <begin position="35"/>
        <end position="53"/>
    </location>
</feature>
<protein>
    <submittedName>
        <fullName evidence="2">Uncharacterized protein</fullName>
    </submittedName>
</protein>
<dbReference type="EMBL" id="UINC01114462">
    <property type="protein sequence ID" value="SVC84781.1"/>
    <property type="molecule type" value="Genomic_DNA"/>
</dbReference>
<keyword evidence="1" id="KW-1133">Transmembrane helix</keyword>
<sequence>MYKIFNSFIVFLLIFIFPVPAFARCAICYTNGLSGASIAVIVIVSSFIVLFFANKFLKKILDKNNI</sequence>
<keyword evidence="1" id="KW-0472">Membrane</keyword>
<organism evidence="2">
    <name type="scientific">marine metagenome</name>
    <dbReference type="NCBI Taxonomy" id="408172"/>
    <lineage>
        <taxon>unclassified sequences</taxon>
        <taxon>metagenomes</taxon>
        <taxon>ecological metagenomes</taxon>
    </lineage>
</organism>
<name>A0A382QKG5_9ZZZZ</name>
<evidence type="ECO:0000313" key="2">
    <source>
        <dbReference type="EMBL" id="SVC84781.1"/>
    </source>
</evidence>